<organism evidence="1 2">
    <name type="scientific">Macrophomina phaseolina</name>
    <dbReference type="NCBI Taxonomy" id="35725"/>
    <lineage>
        <taxon>Eukaryota</taxon>
        <taxon>Fungi</taxon>
        <taxon>Dikarya</taxon>
        <taxon>Ascomycota</taxon>
        <taxon>Pezizomycotina</taxon>
        <taxon>Dothideomycetes</taxon>
        <taxon>Dothideomycetes incertae sedis</taxon>
        <taxon>Botryosphaeriales</taxon>
        <taxon>Botryosphaeriaceae</taxon>
        <taxon>Macrophomina</taxon>
    </lineage>
</organism>
<evidence type="ECO:0000313" key="2">
    <source>
        <dbReference type="Proteomes" id="UP000774617"/>
    </source>
</evidence>
<accession>A0ABQ8GDE8</accession>
<gene>
    <name evidence="1" type="ORF">B0J12DRAFT_699008</name>
</gene>
<dbReference type="EMBL" id="JAGTJR010000011">
    <property type="protein sequence ID" value="KAH7052351.1"/>
    <property type="molecule type" value="Genomic_DNA"/>
</dbReference>
<dbReference type="Proteomes" id="UP000774617">
    <property type="component" value="Unassembled WGS sequence"/>
</dbReference>
<reference evidence="1 2" key="1">
    <citation type="journal article" date="2021" name="Nat. Commun.">
        <title>Genetic determinants of endophytism in the Arabidopsis root mycobiome.</title>
        <authorList>
            <person name="Mesny F."/>
            <person name="Miyauchi S."/>
            <person name="Thiergart T."/>
            <person name="Pickel B."/>
            <person name="Atanasova L."/>
            <person name="Karlsson M."/>
            <person name="Huettel B."/>
            <person name="Barry K.W."/>
            <person name="Haridas S."/>
            <person name="Chen C."/>
            <person name="Bauer D."/>
            <person name="Andreopoulos W."/>
            <person name="Pangilinan J."/>
            <person name="LaButti K."/>
            <person name="Riley R."/>
            <person name="Lipzen A."/>
            <person name="Clum A."/>
            <person name="Drula E."/>
            <person name="Henrissat B."/>
            <person name="Kohler A."/>
            <person name="Grigoriev I.V."/>
            <person name="Martin F.M."/>
            <person name="Hacquard S."/>
        </authorList>
    </citation>
    <scope>NUCLEOTIDE SEQUENCE [LARGE SCALE GENOMIC DNA]</scope>
    <source>
        <strain evidence="1 2">MPI-SDFR-AT-0080</strain>
    </source>
</reference>
<name>A0ABQ8GDE8_9PEZI</name>
<keyword evidence="2" id="KW-1185">Reference proteome</keyword>
<sequence length="109" mass="11738">MPLCNCHLTFAPGAQLASHCLALDTAMALDAKAWMLHRLGFGREKRQFMHPVGEGDIGRPPSAPWKREDNVPKDAVLMAFAAGGKTAACSAHEVRKREEGGRLASSRGV</sequence>
<comment type="caution">
    <text evidence="1">The sequence shown here is derived from an EMBL/GenBank/DDBJ whole genome shotgun (WGS) entry which is preliminary data.</text>
</comment>
<evidence type="ECO:0000313" key="1">
    <source>
        <dbReference type="EMBL" id="KAH7052351.1"/>
    </source>
</evidence>
<protein>
    <submittedName>
        <fullName evidence="1">Uncharacterized protein</fullName>
    </submittedName>
</protein>
<proteinExistence type="predicted"/>